<dbReference type="AlphaFoldDB" id="A0A383EWY5"/>
<organism evidence="1">
    <name type="scientific">marine metagenome</name>
    <dbReference type="NCBI Taxonomy" id="408172"/>
    <lineage>
        <taxon>unclassified sequences</taxon>
        <taxon>metagenomes</taxon>
        <taxon>ecological metagenomes</taxon>
    </lineage>
</organism>
<protein>
    <submittedName>
        <fullName evidence="1">Uncharacterized protein</fullName>
    </submittedName>
</protein>
<feature type="non-terminal residue" evidence="1">
    <location>
        <position position="143"/>
    </location>
</feature>
<dbReference type="EMBL" id="UINC01229399">
    <property type="protein sequence ID" value="SVE61094.1"/>
    <property type="molecule type" value="Genomic_DNA"/>
</dbReference>
<evidence type="ECO:0000313" key="1">
    <source>
        <dbReference type="EMBL" id="SVE61094.1"/>
    </source>
</evidence>
<reference evidence="1" key="1">
    <citation type="submission" date="2018-05" db="EMBL/GenBank/DDBJ databases">
        <authorList>
            <person name="Lanie J.A."/>
            <person name="Ng W.-L."/>
            <person name="Kazmierczak K.M."/>
            <person name="Andrzejewski T.M."/>
            <person name="Davidsen T.M."/>
            <person name="Wayne K.J."/>
            <person name="Tettelin H."/>
            <person name="Glass J.I."/>
            <person name="Rusch D."/>
            <person name="Podicherti R."/>
            <person name="Tsui H.-C.T."/>
            <person name="Winkler M.E."/>
        </authorList>
    </citation>
    <scope>NUCLEOTIDE SEQUENCE</scope>
</reference>
<sequence>MNPLRLVALGVFLACLFFSQLNAAELTGRVVDSKSGKLVAARIYLTDPKGNWFFVESSAPKGSAVRYDKTNWVRKESLEKHTTISAHPFKVQLPAGDYTLMVERGKEYFAKTTELHIGKAKANVEVKLRRWINMAQRGWFSGE</sequence>
<gene>
    <name evidence="1" type="ORF">METZ01_LOCUS513948</name>
</gene>
<proteinExistence type="predicted"/>
<accession>A0A383EWY5</accession>
<name>A0A383EWY5_9ZZZZ</name>